<protein>
    <submittedName>
        <fullName evidence="5">Uncharacterized protein</fullName>
    </submittedName>
</protein>
<evidence type="ECO:0000256" key="1">
    <source>
        <dbReference type="ARBA" id="ARBA00022737"/>
    </source>
</evidence>
<name>A0A9N9Z376_9HYPO</name>
<evidence type="ECO:0000256" key="4">
    <source>
        <dbReference type="SAM" id="MobiDB-lite"/>
    </source>
</evidence>
<feature type="repeat" description="ANK" evidence="3">
    <location>
        <begin position="214"/>
        <end position="246"/>
    </location>
</feature>
<dbReference type="Proteomes" id="UP000775872">
    <property type="component" value="Unassembled WGS sequence"/>
</dbReference>
<proteinExistence type="predicted"/>
<keyword evidence="6" id="KW-1185">Reference proteome</keyword>
<dbReference type="PANTHER" id="PTHR24166:SF48">
    <property type="entry name" value="PROTEIN VAPYRIN"/>
    <property type="match status" value="1"/>
</dbReference>
<dbReference type="PROSITE" id="PS50088">
    <property type="entry name" value="ANK_REPEAT"/>
    <property type="match status" value="2"/>
</dbReference>
<dbReference type="SUPFAM" id="SSF48403">
    <property type="entry name" value="Ankyrin repeat"/>
    <property type="match status" value="1"/>
</dbReference>
<keyword evidence="1" id="KW-0677">Repeat</keyword>
<organism evidence="5 6">
    <name type="scientific">Clonostachys solani</name>
    <dbReference type="NCBI Taxonomy" id="160281"/>
    <lineage>
        <taxon>Eukaryota</taxon>
        <taxon>Fungi</taxon>
        <taxon>Dikarya</taxon>
        <taxon>Ascomycota</taxon>
        <taxon>Pezizomycotina</taxon>
        <taxon>Sordariomycetes</taxon>
        <taxon>Hypocreomycetidae</taxon>
        <taxon>Hypocreales</taxon>
        <taxon>Bionectriaceae</taxon>
        <taxon>Clonostachys</taxon>
    </lineage>
</organism>
<sequence length="368" mass="40544">MPTRGEPTDGKWWKKITTRLMAQATKVKHNGESDKRQQSASPQDETLQAATAPDTNRITPCDPIVDRETSHSLPSQSTPNPVYSKRVDSLRNRRARNPVATPEGETPETSTSVENQTRLYAALAHATHEGDEQSVRRLLLESGVRVLPGPSEPTKNYGSFRCTIQPSPLHEAISMGHTNLASLLLDRFVLSGDRHGGPASGSEKKELAEMRDAKGRTLLATACVAGDAEIVKKLLDIGAKTEIRDRNGLTALHLAARSPRPSPSVVKLLIDYGADKNAKDDSWITLLQDAENNLLPEEVAILLRPAASSPRPMQRRKKPRVPLPKAGMEHRLGNSNDEDHKKQDTSWLDGVLIRHTEREVLPPHYKAS</sequence>
<dbReference type="InterPro" id="IPR050889">
    <property type="entry name" value="Dendritic_Spine_Reg/Scaffold"/>
</dbReference>
<evidence type="ECO:0000256" key="3">
    <source>
        <dbReference type="PROSITE-ProRule" id="PRU00023"/>
    </source>
</evidence>
<dbReference type="SMART" id="SM00248">
    <property type="entry name" value="ANK"/>
    <property type="match status" value="3"/>
</dbReference>
<reference evidence="5" key="1">
    <citation type="submission" date="2021-10" db="EMBL/GenBank/DDBJ databases">
        <authorList>
            <person name="Piombo E."/>
        </authorList>
    </citation>
    <scope>NUCLEOTIDE SEQUENCE</scope>
</reference>
<keyword evidence="2 3" id="KW-0040">ANK repeat</keyword>
<dbReference type="PANTHER" id="PTHR24166">
    <property type="entry name" value="ROLLING PEBBLES, ISOFORM B"/>
    <property type="match status" value="1"/>
</dbReference>
<feature type="compositionally biased region" description="Basic and acidic residues" evidence="4">
    <location>
        <begin position="327"/>
        <end position="344"/>
    </location>
</feature>
<dbReference type="OrthoDB" id="194358at2759"/>
<accession>A0A9N9Z376</accession>
<dbReference type="Pfam" id="PF12796">
    <property type="entry name" value="Ank_2"/>
    <property type="match status" value="1"/>
</dbReference>
<gene>
    <name evidence="5" type="ORF">CSOL1703_00000046</name>
</gene>
<dbReference type="InterPro" id="IPR002110">
    <property type="entry name" value="Ankyrin_rpt"/>
</dbReference>
<evidence type="ECO:0000313" key="5">
    <source>
        <dbReference type="EMBL" id="CAH0048103.1"/>
    </source>
</evidence>
<evidence type="ECO:0000313" key="6">
    <source>
        <dbReference type="Proteomes" id="UP000775872"/>
    </source>
</evidence>
<dbReference type="Gene3D" id="1.25.40.20">
    <property type="entry name" value="Ankyrin repeat-containing domain"/>
    <property type="match status" value="1"/>
</dbReference>
<dbReference type="EMBL" id="CABFOC020000035">
    <property type="protein sequence ID" value="CAH0048103.1"/>
    <property type="molecule type" value="Genomic_DNA"/>
</dbReference>
<feature type="compositionally biased region" description="Low complexity" evidence="4">
    <location>
        <begin position="101"/>
        <end position="113"/>
    </location>
</feature>
<feature type="region of interest" description="Disordered" evidence="4">
    <location>
        <begin position="25"/>
        <end position="113"/>
    </location>
</feature>
<dbReference type="PROSITE" id="PS50297">
    <property type="entry name" value="ANK_REP_REGION"/>
    <property type="match status" value="2"/>
</dbReference>
<dbReference type="InterPro" id="IPR036770">
    <property type="entry name" value="Ankyrin_rpt-contain_sf"/>
</dbReference>
<dbReference type="AlphaFoldDB" id="A0A9N9Z376"/>
<feature type="region of interest" description="Disordered" evidence="4">
    <location>
        <begin position="305"/>
        <end position="345"/>
    </location>
</feature>
<feature type="repeat" description="ANK" evidence="3">
    <location>
        <begin position="247"/>
        <end position="281"/>
    </location>
</feature>
<feature type="compositionally biased region" description="Polar residues" evidence="4">
    <location>
        <begin position="71"/>
        <end position="81"/>
    </location>
</feature>
<comment type="caution">
    <text evidence="5">The sequence shown here is derived from an EMBL/GenBank/DDBJ whole genome shotgun (WGS) entry which is preliminary data.</text>
</comment>
<feature type="compositionally biased region" description="Polar residues" evidence="4">
    <location>
        <begin position="38"/>
        <end position="58"/>
    </location>
</feature>
<dbReference type="PRINTS" id="PR01415">
    <property type="entry name" value="ANKYRIN"/>
</dbReference>
<evidence type="ECO:0000256" key="2">
    <source>
        <dbReference type="ARBA" id="ARBA00023043"/>
    </source>
</evidence>